<proteinExistence type="predicted"/>
<protein>
    <submittedName>
        <fullName evidence="1">Uncharacterized protein</fullName>
    </submittedName>
</protein>
<evidence type="ECO:0000313" key="2">
    <source>
        <dbReference type="Proteomes" id="UP000479000"/>
    </source>
</evidence>
<dbReference type="EMBL" id="CADCXU010010440">
    <property type="protein sequence ID" value="CAB0001198.1"/>
    <property type="molecule type" value="Genomic_DNA"/>
</dbReference>
<organism evidence="1 2">
    <name type="scientific">Nesidiocoris tenuis</name>
    <dbReference type="NCBI Taxonomy" id="355587"/>
    <lineage>
        <taxon>Eukaryota</taxon>
        <taxon>Metazoa</taxon>
        <taxon>Ecdysozoa</taxon>
        <taxon>Arthropoda</taxon>
        <taxon>Hexapoda</taxon>
        <taxon>Insecta</taxon>
        <taxon>Pterygota</taxon>
        <taxon>Neoptera</taxon>
        <taxon>Paraneoptera</taxon>
        <taxon>Hemiptera</taxon>
        <taxon>Heteroptera</taxon>
        <taxon>Panheteroptera</taxon>
        <taxon>Cimicomorpha</taxon>
        <taxon>Miridae</taxon>
        <taxon>Dicyphina</taxon>
        <taxon>Nesidiocoris</taxon>
    </lineage>
</organism>
<evidence type="ECO:0000313" key="1">
    <source>
        <dbReference type="EMBL" id="CAB0001198.1"/>
    </source>
</evidence>
<keyword evidence="2" id="KW-1185">Reference proteome</keyword>
<accession>A0A6H5GDW1</accession>
<dbReference type="Proteomes" id="UP000479000">
    <property type="component" value="Unassembled WGS sequence"/>
</dbReference>
<reference evidence="1 2" key="1">
    <citation type="submission" date="2020-02" db="EMBL/GenBank/DDBJ databases">
        <authorList>
            <person name="Ferguson B K."/>
        </authorList>
    </citation>
    <scope>NUCLEOTIDE SEQUENCE [LARGE SCALE GENOMIC DNA]</scope>
</reference>
<feature type="non-terminal residue" evidence="1">
    <location>
        <position position="177"/>
    </location>
</feature>
<sequence length="177" mass="20759">MVQCRFGEFALVSAALPVGIAKSTFHLFDEISVHFDQKERKVSCCGNILCFEETSWIANCMQPEDIGQRGATRLNKLELQSYHFFEASHKKTFNLFIFGRQEQQNQIPQILKRAEESTLLRKTILSVSNLRSSLKKCYIQPTLKNKRKQVLTKRRLNFKLCRYSYLWFTDHENCDEP</sequence>
<dbReference type="AlphaFoldDB" id="A0A6H5GDW1"/>
<name>A0A6H5GDW1_9HEMI</name>
<gene>
    <name evidence="1" type="ORF">NTEN_LOCUS6985</name>
</gene>